<dbReference type="NCBIfam" id="NF005559">
    <property type="entry name" value="PRK07231.1"/>
    <property type="match status" value="1"/>
</dbReference>
<comment type="similarity">
    <text evidence="1 5">Belongs to the short-chain dehydrogenases/reductases (SDR) family.</text>
</comment>
<accession>A0A328AMI8</accession>
<comment type="catalytic activity">
    <reaction evidence="5">
        <text>a (3R)-hydroxyacyl-[ACP] + NADP(+) = a 3-oxoacyl-[ACP] + NADPH + H(+)</text>
        <dbReference type="Rhea" id="RHEA:17397"/>
        <dbReference type="Rhea" id="RHEA-COMP:9916"/>
        <dbReference type="Rhea" id="RHEA-COMP:9945"/>
        <dbReference type="ChEBI" id="CHEBI:15378"/>
        <dbReference type="ChEBI" id="CHEBI:57783"/>
        <dbReference type="ChEBI" id="CHEBI:58349"/>
        <dbReference type="ChEBI" id="CHEBI:78776"/>
        <dbReference type="ChEBI" id="CHEBI:78827"/>
        <dbReference type="EC" id="1.1.1.100"/>
    </reaction>
</comment>
<dbReference type="InterPro" id="IPR002347">
    <property type="entry name" value="SDR_fam"/>
</dbReference>
<dbReference type="SMART" id="SM00822">
    <property type="entry name" value="PKS_KR"/>
    <property type="match status" value="1"/>
</dbReference>
<evidence type="ECO:0000259" key="6">
    <source>
        <dbReference type="SMART" id="SM00822"/>
    </source>
</evidence>
<comment type="function">
    <text evidence="5">Catalyzes the NADPH-dependent reduction of beta-ketoacyl-ACP substrates to beta-hydroxyacyl-ACP products, the first reductive step in the elongation cycle of fatty acid biosynthesis.</text>
</comment>
<dbReference type="InterPro" id="IPR036291">
    <property type="entry name" value="NAD(P)-bd_dom_sf"/>
</dbReference>
<keyword evidence="4 5" id="KW-0521">NADP</keyword>
<feature type="binding site" evidence="4">
    <location>
        <position position="186"/>
    </location>
    <ligand>
        <name>NADP(+)</name>
        <dbReference type="ChEBI" id="CHEBI:58349"/>
    </ligand>
</feature>
<dbReference type="InterPro" id="IPR050259">
    <property type="entry name" value="SDR"/>
</dbReference>
<dbReference type="GO" id="GO:0004316">
    <property type="term" value="F:3-oxoacyl-[acyl-carrier-protein] reductase (NADPH) activity"/>
    <property type="evidence" value="ECO:0007669"/>
    <property type="project" value="UniProtKB-UniRule"/>
</dbReference>
<keyword evidence="2 5" id="KW-0560">Oxidoreductase</keyword>
<gene>
    <name evidence="7" type="ORF">DJ017_12025</name>
</gene>
<proteinExistence type="inferred from homology"/>
<dbReference type="InterPro" id="IPR011284">
    <property type="entry name" value="3oxo_ACP_reduc"/>
</dbReference>
<sequence>MFDLSGKTALVTGATGGIGAAIARALHEQGAHVVLSGTREAVLQELAAELGERTSAVAANLSDPAAVDGLVDAAEAAAGQPLDILVANAGITKDGLLLRMKDEDWETVIKVNLESYFRLSRAATKGMMRRRYGRIIGITSVVGVMGNPGQANYAASKAGMIGFSKSLAQEVASRGITVNCVAPGFIESPMTDALNDQQKAQIVSTIPSGKLGQGRDVASACVYLASEEAGYVTGQTLHVNGGMAMI</sequence>
<dbReference type="NCBIfam" id="TIGR01830">
    <property type="entry name" value="3oxo_ACP_reduc"/>
    <property type="match status" value="1"/>
</dbReference>
<dbReference type="PRINTS" id="PR00081">
    <property type="entry name" value="GDHRDH"/>
</dbReference>
<evidence type="ECO:0000256" key="5">
    <source>
        <dbReference type="RuleBase" id="RU366074"/>
    </source>
</evidence>
<evidence type="ECO:0000313" key="8">
    <source>
        <dbReference type="Proteomes" id="UP000249254"/>
    </source>
</evidence>
<dbReference type="GO" id="GO:0051287">
    <property type="term" value="F:NAD binding"/>
    <property type="evidence" value="ECO:0007669"/>
    <property type="project" value="UniProtKB-UniRule"/>
</dbReference>
<feature type="binding site" evidence="4">
    <location>
        <begin position="153"/>
        <end position="157"/>
    </location>
    <ligand>
        <name>NADP(+)</name>
        <dbReference type="ChEBI" id="CHEBI:58349"/>
    </ligand>
</feature>
<keyword evidence="8" id="KW-1185">Reference proteome</keyword>
<dbReference type="Gene3D" id="3.40.50.720">
    <property type="entry name" value="NAD(P)-binding Rossmann-like Domain"/>
    <property type="match status" value="1"/>
</dbReference>
<feature type="binding site" evidence="4">
    <location>
        <position position="88"/>
    </location>
    <ligand>
        <name>NADP(+)</name>
        <dbReference type="ChEBI" id="CHEBI:58349"/>
    </ligand>
</feature>
<evidence type="ECO:0000256" key="1">
    <source>
        <dbReference type="ARBA" id="ARBA00006484"/>
    </source>
</evidence>
<dbReference type="InterPro" id="IPR057326">
    <property type="entry name" value="KR_dom"/>
</dbReference>
<dbReference type="SUPFAM" id="SSF51735">
    <property type="entry name" value="NAD(P)-binding Rossmann-fold domains"/>
    <property type="match status" value="1"/>
</dbReference>
<dbReference type="NCBIfam" id="NF004199">
    <property type="entry name" value="PRK05653.1-4"/>
    <property type="match status" value="1"/>
</dbReference>
<protein>
    <recommendedName>
        <fullName evidence="5">3-oxoacyl-[acyl-carrier-protein] reductase</fullName>
        <ecNumber evidence="5">1.1.1.100</ecNumber>
    </recommendedName>
</protein>
<organism evidence="7 8">
    <name type="scientific">Phenylobacterium soli</name>
    <dbReference type="NCBI Taxonomy" id="2170551"/>
    <lineage>
        <taxon>Bacteria</taxon>
        <taxon>Pseudomonadati</taxon>
        <taxon>Pseudomonadota</taxon>
        <taxon>Alphaproteobacteria</taxon>
        <taxon>Caulobacterales</taxon>
        <taxon>Caulobacteraceae</taxon>
        <taxon>Phenylobacterium</taxon>
    </lineage>
</organism>
<feature type="binding site" evidence="4">
    <location>
        <position position="38"/>
    </location>
    <ligand>
        <name>NADP(+)</name>
        <dbReference type="ChEBI" id="CHEBI:58349"/>
    </ligand>
</feature>
<dbReference type="Proteomes" id="UP000249254">
    <property type="component" value="Unassembled WGS sequence"/>
</dbReference>
<dbReference type="CDD" id="cd05333">
    <property type="entry name" value="BKR_SDR_c"/>
    <property type="match status" value="1"/>
</dbReference>
<keyword evidence="5" id="KW-0443">Lipid metabolism</keyword>
<evidence type="ECO:0000256" key="4">
    <source>
        <dbReference type="PIRSR" id="PIRSR611284-2"/>
    </source>
</evidence>
<dbReference type="GO" id="GO:0006633">
    <property type="term" value="P:fatty acid biosynthetic process"/>
    <property type="evidence" value="ECO:0007669"/>
    <property type="project" value="UniProtKB-UniPathway"/>
</dbReference>
<dbReference type="PANTHER" id="PTHR42879:SF2">
    <property type="entry name" value="3-OXOACYL-[ACYL-CARRIER-PROTEIN] REDUCTASE FABG"/>
    <property type="match status" value="1"/>
</dbReference>
<feature type="active site" description="Proton acceptor" evidence="3">
    <location>
        <position position="153"/>
    </location>
</feature>
<dbReference type="AlphaFoldDB" id="A0A328AMI8"/>
<dbReference type="FunFam" id="3.40.50.720:FF:000173">
    <property type="entry name" value="3-oxoacyl-[acyl-carrier protein] reductase"/>
    <property type="match status" value="1"/>
</dbReference>
<keyword evidence="5" id="KW-0444">Lipid biosynthesis</keyword>
<dbReference type="InterPro" id="IPR020904">
    <property type="entry name" value="Sc_DH/Rdtase_CS"/>
</dbReference>
<dbReference type="RefSeq" id="WP_111528944.1">
    <property type="nucleotide sequence ID" value="NZ_JBHRSG010000003.1"/>
</dbReference>
<dbReference type="PANTHER" id="PTHR42879">
    <property type="entry name" value="3-OXOACYL-(ACYL-CARRIER-PROTEIN) REDUCTASE"/>
    <property type="match status" value="1"/>
</dbReference>
<keyword evidence="5" id="KW-0275">Fatty acid biosynthesis</keyword>
<comment type="caution">
    <text evidence="7">The sequence shown here is derived from an EMBL/GenBank/DDBJ whole genome shotgun (WGS) entry which is preliminary data.</text>
</comment>
<dbReference type="UniPathway" id="UPA00094"/>
<feature type="domain" description="Ketoreductase" evidence="6">
    <location>
        <begin position="7"/>
        <end position="189"/>
    </location>
</feature>
<comment type="subunit">
    <text evidence="5">Homotetramer.</text>
</comment>
<evidence type="ECO:0000256" key="2">
    <source>
        <dbReference type="ARBA" id="ARBA00023002"/>
    </source>
</evidence>
<evidence type="ECO:0000313" key="7">
    <source>
        <dbReference type="EMBL" id="RAK55196.1"/>
    </source>
</evidence>
<name>A0A328AMI8_9CAUL</name>
<dbReference type="PROSITE" id="PS00061">
    <property type="entry name" value="ADH_SHORT"/>
    <property type="match status" value="1"/>
</dbReference>
<dbReference type="Pfam" id="PF13561">
    <property type="entry name" value="adh_short_C2"/>
    <property type="match status" value="1"/>
</dbReference>
<dbReference type="EC" id="1.1.1.100" evidence="5"/>
<comment type="pathway">
    <text evidence="5">Lipid metabolism; fatty acid biosynthesis.</text>
</comment>
<evidence type="ECO:0000256" key="3">
    <source>
        <dbReference type="PIRSR" id="PIRSR611284-1"/>
    </source>
</evidence>
<dbReference type="PRINTS" id="PR00080">
    <property type="entry name" value="SDRFAMILY"/>
</dbReference>
<dbReference type="NCBIfam" id="NF009466">
    <property type="entry name" value="PRK12826.1-2"/>
    <property type="match status" value="1"/>
</dbReference>
<keyword evidence="5" id="KW-0276">Fatty acid metabolism</keyword>
<dbReference type="EMBL" id="QFYQ01000001">
    <property type="protein sequence ID" value="RAK55196.1"/>
    <property type="molecule type" value="Genomic_DNA"/>
</dbReference>
<dbReference type="OrthoDB" id="9804774at2"/>
<reference evidence="8" key="1">
    <citation type="submission" date="2018-05" db="EMBL/GenBank/DDBJ databases">
        <authorList>
            <person name="Li X."/>
        </authorList>
    </citation>
    <scope>NUCLEOTIDE SEQUENCE [LARGE SCALE GENOMIC DNA]</scope>
    <source>
        <strain evidence="8">LX32</strain>
    </source>
</reference>